<evidence type="ECO:0000256" key="5">
    <source>
        <dbReference type="ARBA" id="ARBA00023136"/>
    </source>
</evidence>
<dbReference type="OrthoDB" id="202076at2157"/>
<proteinExistence type="predicted"/>
<reference evidence="7 8" key="1">
    <citation type="submission" date="2019-02" db="EMBL/GenBank/DDBJ databases">
        <title>Genome analysis provides insights into bioremediation potentialities and Haloocin production by Natrinema altunense strain 4.1R isolated from Chott Douz in Tunisian desert.</title>
        <authorList>
            <person name="Najjari A."/>
            <person name="Youssef N."/>
            <person name="Ben Dhia O."/>
            <person name="Ferjani R."/>
            <person name="El Hidri D."/>
            <person name="Ouzari H.I."/>
            <person name="Cherif A."/>
        </authorList>
    </citation>
    <scope>NUCLEOTIDE SEQUENCE [LARGE SCALE GENOMIC DNA]</scope>
    <source>
        <strain evidence="7 8">4.1R</strain>
    </source>
</reference>
<feature type="transmembrane region" description="Helical" evidence="6">
    <location>
        <begin position="154"/>
        <end position="176"/>
    </location>
</feature>
<feature type="transmembrane region" description="Helical" evidence="6">
    <location>
        <begin position="121"/>
        <end position="142"/>
    </location>
</feature>
<feature type="transmembrane region" description="Helical" evidence="6">
    <location>
        <begin position="43"/>
        <end position="63"/>
    </location>
</feature>
<keyword evidence="3 6" id="KW-0812">Transmembrane</keyword>
<sequence length="487" mass="51781">MSLSQRIVRGVKATFGAELLRLGAQGAITLLLTRVFLSPDEYGLIFLAIAVFSIATLFGTLGIPKSMARFVTEYRETDDTQIRHIVRSSIAFNVVTVGFVCVLFFLFRGAIAAAYGEPRLAPLLALGIAFIVVKVAHGYLLIAFQGFGEVTLTAVTSTVSSVGRLGFIVLFLIAGFGAYGALAGFVAGYLVSVAVGGYFLYRILSSYPATESPEPGLSTRIGRYSLPLTASQGANVLYKRVDTLMVGFFLTPVAVGFYELAKQISTFVIAPADSLGFTVAPTFGEHKSSDRLERAARVYEQSLEYVLLVYLPAVAGIVLLAEPGVRFIFGDAYAGTAPVLQVFSVFVLFQAIDKITNDSLDYLGRATERAVGKGLTGALNFGLNLVLIPAIGVVGAATSTALCYALMVCYNVYLIDRELALHWRRLATSIATAGGVTVAMTAAVVALQPFVTGLVTLLAVIAVGVAVWAVLSVASGLVDIYEIRTHI</sequence>
<dbReference type="InterPro" id="IPR050833">
    <property type="entry name" value="Poly_Biosynth_Transport"/>
</dbReference>
<dbReference type="Proteomes" id="UP000292704">
    <property type="component" value="Unassembled WGS sequence"/>
</dbReference>
<evidence type="ECO:0000256" key="4">
    <source>
        <dbReference type="ARBA" id="ARBA00022989"/>
    </source>
</evidence>
<evidence type="ECO:0000256" key="6">
    <source>
        <dbReference type="SAM" id="Phobius"/>
    </source>
</evidence>
<feature type="transmembrane region" description="Helical" evidence="6">
    <location>
        <begin position="20"/>
        <end position="37"/>
    </location>
</feature>
<dbReference type="CDD" id="cd13128">
    <property type="entry name" value="MATE_Wzx_like"/>
    <property type="match status" value="1"/>
</dbReference>
<dbReference type="GO" id="GO:0005886">
    <property type="term" value="C:plasma membrane"/>
    <property type="evidence" value="ECO:0007669"/>
    <property type="project" value="UniProtKB-SubCell"/>
</dbReference>
<protein>
    <submittedName>
        <fullName evidence="7">Flippase</fullName>
    </submittedName>
</protein>
<feature type="transmembrane region" description="Helical" evidence="6">
    <location>
        <begin position="426"/>
        <end position="447"/>
    </location>
</feature>
<dbReference type="EMBL" id="SHMR01000007">
    <property type="protein sequence ID" value="RZH66942.1"/>
    <property type="molecule type" value="Genomic_DNA"/>
</dbReference>
<evidence type="ECO:0000313" key="7">
    <source>
        <dbReference type="EMBL" id="RZH66942.1"/>
    </source>
</evidence>
<evidence type="ECO:0000256" key="3">
    <source>
        <dbReference type="ARBA" id="ARBA00022692"/>
    </source>
</evidence>
<evidence type="ECO:0000313" key="8">
    <source>
        <dbReference type="Proteomes" id="UP000292704"/>
    </source>
</evidence>
<dbReference type="PANTHER" id="PTHR30250:SF11">
    <property type="entry name" value="O-ANTIGEN TRANSPORTER-RELATED"/>
    <property type="match status" value="1"/>
</dbReference>
<feature type="transmembrane region" description="Helical" evidence="6">
    <location>
        <begin position="453"/>
        <end position="478"/>
    </location>
</feature>
<dbReference type="PANTHER" id="PTHR30250">
    <property type="entry name" value="PST FAMILY PREDICTED COLANIC ACID TRANSPORTER"/>
    <property type="match status" value="1"/>
</dbReference>
<comment type="caution">
    <text evidence="7">The sequence shown here is derived from an EMBL/GenBank/DDBJ whole genome shotgun (WGS) entry which is preliminary data.</text>
</comment>
<name>A0A482XVK2_9EURY</name>
<evidence type="ECO:0000256" key="2">
    <source>
        <dbReference type="ARBA" id="ARBA00022475"/>
    </source>
</evidence>
<evidence type="ECO:0000256" key="1">
    <source>
        <dbReference type="ARBA" id="ARBA00004651"/>
    </source>
</evidence>
<comment type="subcellular location">
    <subcellularLocation>
        <location evidence="1">Cell membrane</location>
        <topology evidence="1">Multi-pass membrane protein</topology>
    </subcellularLocation>
</comment>
<keyword evidence="4 6" id="KW-1133">Transmembrane helix</keyword>
<accession>A0A482XVK2</accession>
<dbReference type="AlphaFoldDB" id="A0A482XVK2"/>
<dbReference type="RefSeq" id="WP_130171223.1">
    <property type="nucleotide sequence ID" value="NZ_SHMR01000007.1"/>
</dbReference>
<dbReference type="Pfam" id="PF01943">
    <property type="entry name" value="Polysacc_synt"/>
    <property type="match status" value="1"/>
</dbReference>
<feature type="transmembrane region" description="Helical" evidence="6">
    <location>
        <begin position="303"/>
        <end position="321"/>
    </location>
</feature>
<keyword evidence="2" id="KW-1003">Cell membrane</keyword>
<feature type="transmembrane region" description="Helical" evidence="6">
    <location>
        <begin position="90"/>
        <end position="115"/>
    </location>
</feature>
<organism evidence="7 8">
    <name type="scientific">Natrinema altunense</name>
    <dbReference type="NCBI Taxonomy" id="222984"/>
    <lineage>
        <taxon>Archaea</taxon>
        <taxon>Methanobacteriati</taxon>
        <taxon>Methanobacteriota</taxon>
        <taxon>Stenosarchaea group</taxon>
        <taxon>Halobacteria</taxon>
        <taxon>Halobacteriales</taxon>
        <taxon>Natrialbaceae</taxon>
        <taxon>Natrinema</taxon>
    </lineage>
</organism>
<gene>
    <name evidence="7" type="ORF">ELS17_14295</name>
</gene>
<feature type="transmembrane region" description="Helical" evidence="6">
    <location>
        <begin position="182"/>
        <end position="201"/>
    </location>
</feature>
<feature type="transmembrane region" description="Helical" evidence="6">
    <location>
        <begin position="394"/>
        <end position="414"/>
    </location>
</feature>
<dbReference type="InterPro" id="IPR002797">
    <property type="entry name" value="Polysacc_synth"/>
</dbReference>
<keyword evidence="5 6" id="KW-0472">Membrane</keyword>
<dbReference type="STRING" id="222984.GCA_000731985_01576"/>